<organism evidence="1 2">
    <name type="scientific">Ilyodon furcidens</name>
    <name type="common">goldbreast splitfin</name>
    <dbReference type="NCBI Taxonomy" id="33524"/>
    <lineage>
        <taxon>Eukaryota</taxon>
        <taxon>Metazoa</taxon>
        <taxon>Chordata</taxon>
        <taxon>Craniata</taxon>
        <taxon>Vertebrata</taxon>
        <taxon>Euteleostomi</taxon>
        <taxon>Actinopterygii</taxon>
        <taxon>Neopterygii</taxon>
        <taxon>Teleostei</taxon>
        <taxon>Neoteleostei</taxon>
        <taxon>Acanthomorphata</taxon>
        <taxon>Ovalentaria</taxon>
        <taxon>Atherinomorphae</taxon>
        <taxon>Cyprinodontiformes</taxon>
        <taxon>Goodeidae</taxon>
        <taxon>Ilyodon</taxon>
    </lineage>
</organism>
<name>A0ABV0T152_9TELE</name>
<accession>A0ABV0T152</accession>
<gene>
    <name evidence="1" type="ORF">ILYODFUR_029031</name>
</gene>
<protein>
    <submittedName>
        <fullName evidence="1">Uncharacterized protein</fullName>
    </submittedName>
</protein>
<dbReference type="Proteomes" id="UP001482620">
    <property type="component" value="Unassembled WGS sequence"/>
</dbReference>
<evidence type="ECO:0000313" key="1">
    <source>
        <dbReference type="EMBL" id="MEQ2226608.1"/>
    </source>
</evidence>
<keyword evidence="2" id="KW-1185">Reference proteome</keyword>
<dbReference type="EMBL" id="JAHRIQ010015653">
    <property type="protein sequence ID" value="MEQ2226608.1"/>
    <property type="molecule type" value="Genomic_DNA"/>
</dbReference>
<proteinExistence type="predicted"/>
<evidence type="ECO:0000313" key="2">
    <source>
        <dbReference type="Proteomes" id="UP001482620"/>
    </source>
</evidence>
<reference evidence="1 2" key="1">
    <citation type="submission" date="2021-06" db="EMBL/GenBank/DDBJ databases">
        <authorList>
            <person name="Palmer J.M."/>
        </authorList>
    </citation>
    <scope>NUCLEOTIDE SEQUENCE [LARGE SCALE GENOMIC DNA]</scope>
    <source>
        <strain evidence="2">if_2019</strain>
        <tissue evidence="1">Muscle</tissue>
    </source>
</reference>
<sequence length="103" mass="11601">MTRLSPSGFSLEQNSWPRQLPHLQDNSHQHHGPQNIYLKVLGIIKIIFWENVRQVVLALDLWHGGHFCLICIVESSALILTETDAVCSALDVMSFAVTSWMGC</sequence>
<comment type="caution">
    <text evidence="1">The sequence shown here is derived from an EMBL/GenBank/DDBJ whole genome shotgun (WGS) entry which is preliminary data.</text>
</comment>